<dbReference type="RefSeq" id="XP_034245185.1">
    <property type="nucleotide sequence ID" value="XM_034389294.1"/>
</dbReference>
<evidence type="ECO:0000256" key="3">
    <source>
        <dbReference type="ARBA" id="ARBA00023186"/>
    </source>
</evidence>
<dbReference type="Gene3D" id="1.10.287.370">
    <property type="match status" value="1"/>
</dbReference>
<dbReference type="KEGG" id="tpal:117647523"/>
<evidence type="ECO:0000313" key="6">
    <source>
        <dbReference type="RefSeq" id="XP_034245185.1"/>
    </source>
</evidence>
<dbReference type="AlphaFoldDB" id="A0A6P8Z511"/>
<accession>A0A6P8Z511</accession>
<dbReference type="InterPro" id="IPR030482">
    <property type="entry name" value="PDRG1"/>
</dbReference>
<organism evidence="6">
    <name type="scientific">Thrips palmi</name>
    <name type="common">Melon thrips</name>
    <dbReference type="NCBI Taxonomy" id="161013"/>
    <lineage>
        <taxon>Eukaryota</taxon>
        <taxon>Metazoa</taxon>
        <taxon>Ecdysozoa</taxon>
        <taxon>Arthropoda</taxon>
        <taxon>Hexapoda</taxon>
        <taxon>Insecta</taxon>
        <taxon>Pterygota</taxon>
        <taxon>Neoptera</taxon>
        <taxon>Paraneoptera</taxon>
        <taxon>Thysanoptera</taxon>
        <taxon>Terebrantia</taxon>
        <taxon>Thripoidea</taxon>
        <taxon>Thripidae</taxon>
        <taxon>Thrips</taxon>
    </lineage>
</organism>
<dbReference type="RefSeq" id="XP_034245186.1">
    <property type="nucleotide sequence ID" value="XM_034389295.1"/>
</dbReference>
<keyword evidence="4" id="KW-1185">Reference proteome</keyword>
<evidence type="ECO:0000256" key="2">
    <source>
        <dbReference type="ARBA" id="ARBA00022490"/>
    </source>
</evidence>
<dbReference type="RefSeq" id="XP_034245184.1">
    <property type="nucleotide sequence ID" value="XM_034389293.1"/>
</dbReference>
<comment type="subcellular location">
    <subcellularLocation>
        <location evidence="1">Cytoplasm</location>
    </subcellularLocation>
</comment>
<reference evidence="5 6" key="1">
    <citation type="submission" date="2025-04" db="UniProtKB">
        <authorList>
            <consortium name="RefSeq"/>
        </authorList>
    </citation>
    <scope>IDENTIFICATION</scope>
    <source>
        <tissue evidence="5 6">Total insect</tissue>
    </source>
</reference>
<evidence type="ECO:0000313" key="7">
    <source>
        <dbReference type="RefSeq" id="XP_034245186.1"/>
    </source>
</evidence>
<dbReference type="PANTHER" id="PTHR21162:SF0">
    <property type="entry name" value="P53 AND DNA DAMAGE-REGULATED PROTEIN 1"/>
    <property type="match status" value="1"/>
</dbReference>
<evidence type="ECO:0000313" key="4">
    <source>
        <dbReference type="Proteomes" id="UP000515158"/>
    </source>
</evidence>
<protein>
    <submittedName>
        <fullName evidence="5 6">P53 and DNA damage-regulated protein 1-like</fullName>
    </submittedName>
</protein>
<dbReference type="CDD" id="cd22860">
    <property type="entry name" value="PDRG1"/>
    <property type="match status" value="1"/>
</dbReference>
<evidence type="ECO:0000313" key="5">
    <source>
        <dbReference type="RefSeq" id="XP_034245184.1"/>
    </source>
</evidence>
<dbReference type="InterPro" id="IPR009053">
    <property type="entry name" value="Prefoldin"/>
</dbReference>
<dbReference type="SUPFAM" id="SSF46579">
    <property type="entry name" value="Prefoldin"/>
    <property type="match status" value="1"/>
</dbReference>
<keyword evidence="3" id="KW-0143">Chaperone</keyword>
<evidence type="ECO:0000256" key="1">
    <source>
        <dbReference type="ARBA" id="ARBA00004496"/>
    </source>
</evidence>
<proteinExistence type="predicted"/>
<dbReference type="PANTHER" id="PTHR21162">
    <property type="entry name" value="P53 AND DNA DAMAGE-REGULATED PROTEIN"/>
    <property type="match status" value="1"/>
</dbReference>
<keyword evidence="2" id="KW-0963">Cytoplasm</keyword>
<dbReference type="GO" id="GO:0005737">
    <property type="term" value="C:cytoplasm"/>
    <property type="evidence" value="ECO:0007669"/>
    <property type="project" value="UniProtKB-SubCell"/>
</dbReference>
<dbReference type="Proteomes" id="UP000515158">
    <property type="component" value="Unplaced"/>
</dbReference>
<dbReference type="OrthoDB" id="20282at2759"/>
<dbReference type="GeneID" id="117647523"/>
<sequence>MENPGKSLLHLTQIEEKAQEILSDREEIVALDKQRNQNREAIRAVQRLDNSTAWITVGPLLVKMPIKKVSNILNNDQVRLDVEVNKLRSDLKVKVNALRDLEHTSPVPGLMLNPLSKAEMNAVGQALGRSSE</sequence>
<name>A0A6P8Z511_THRPL</name>
<gene>
    <name evidence="5 6 7" type="primary">LOC117647523</name>
</gene>